<evidence type="ECO:0000259" key="1">
    <source>
        <dbReference type="PROSITE" id="PS50878"/>
    </source>
</evidence>
<dbReference type="PROSITE" id="PS50878">
    <property type="entry name" value="RT_POL"/>
    <property type="match status" value="1"/>
</dbReference>
<dbReference type="EMBL" id="JADCNL010000003">
    <property type="protein sequence ID" value="KAG0487960.1"/>
    <property type="molecule type" value="Genomic_DNA"/>
</dbReference>
<reference evidence="2 3" key="1">
    <citation type="journal article" date="2020" name="Nat. Food">
        <title>A phased Vanilla planifolia genome enables genetic improvement of flavour and production.</title>
        <authorList>
            <person name="Hasing T."/>
            <person name="Tang H."/>
            <person name="Brym M."/>
            <person name="Khazi F."/>
            <person name="Huang T."/>
            <person name="Chambers A.H."/>
        </authorList>
    </citation>
    <scope>NUCLEOTIDE SEQUENCE [LARGE SCALE GENOMIC DNA]</scope>
    <source>
        <tissue evidence="2">Leaf</tissue>
    </source>
</reference>
<dbReference type="CDD" id="cd01650">
    <property type="entry name" value="RT_nLTR_like"/>
    <property type="match status" value="1"/>
</dbReference>
<proteinExistence type="predicted"/>
<sequence>MEDLSTKFRRALVALRNWSKHDLGALFYCNRELKNKIRELQVKESEIGLDEEENRLLGKLMEFHRKGALEERWWWQRAKVQWAQLGDKNTQFFHAAATSRWLHNHILHMKNDKGELETTDEGISNIILNHFEAKWRHHSIISPLANFAPRATISYDQSSLLTQEVTQEKIIGAIRAIRKNKAPGINEITAEFLQGYRDITQNHIVHAIEFFVIKKMPMSWKDTLITLIPKKQGVNEHNHFRPISLCNTIYKVVAHILVERLKAVLLTVISSEQGVFVPGRSISDNIFIAQEMATRMHSSASKQGMMAIKIDMEQAYDRVHWQFVDDMMRFLGFPREWRDWIMACISSPRFGILLNGTKLPWIQASCGLRQGCPLSPYIFTIVTKRMSSLMHEYEVRTLLGFRCAQRAPVVSHLMYADDLLLYVLATRAAAHSVHTILKDFQKSVGLNANLSKSKIFFSKAMSGWRKNMIANKVQILQGQILNYLGVLIAANLFTKEDFNYIIQKIVQQISKWQIRPLSLAGRVMMINSVLHAIPSHVLAHCVVQEGLLTLLIIMFSNYEALPLVRDLMLHPIHYY</sequence>
<dbReference type="Proteomes" id="UP000636800">
    <property type="component" value="Chromosome 3"/>
</dbReference>
<organism evidence="2 3">
    <name type="scientific">Vanilla planifolia</name>
    <name type="common">Vanilla</name>
    <dbReference type="NCBI Taxonomy" id="51239"/>
    <lineage>
        <taxon>Eukaryota</taxon>
        <taxon>Viridiplantae</taxon>
        <taxon>Streptophyta</taxon>
        <taxon>Embryophyta</taxon>
        <taxon>Tracheophyta</taxon>
        <taxon>Spermatophyta</taxon>
        <taxon>Magnoliopsida</taxon>
        <taxon>Liliopsida</taxon>
        <taxon>Asparagales</taxon>
        <taxon>Orchidaceae</taxon>
        <taxon>Vanilloideae</taxon>
        <taxon>Vanilleae</taxon>
        <taxon>Vanilla</taxon>
    </lineage>
</organism>
<protein>
    <recommendedName>
        <fullName evidence="1">Reverse transcriptase domain-containing protein</fullName>
    </recommendedName>
</protein>
<dbReference type="AlphaFoldDB" id="A0A835V8S2"/>
<accession>A0A835V8S2</accession>
<evidence type="ECO:0000313" key="3">
    <source>
        <dbReference type="Proteomes" id="UP000636800"/>
    </source>
</evidence>
<feature type="domain" description="Reverse transcriptase" evidence="1">
    <location>
        <begin position="209"/>
        <end position="488"/>
    </location>
</feature>
<name>A0A835V8S2_VANPL</name>
<dbReference type="PANTHER" id="PTHR19446">
    <property type="entry name" value="REVERSE TRANSCRIPTASES"/>
    <property type="match status" value="1"/>
</dbReference>
<evidence type="ECO:0000313" key="2">
    <source>
        <dbReference type="EMBL" id="KAG0487960.1"/>
    </source>
</evidence>
<comment type="caution">
    <text evidence="2">The sequence shown here is derived from an EMBL/GenBank/DDBJ whole genome shotgun (WGS) entry which is preliminary data.</text>
</comment>
<dbReference type="Pfam" id="PF00078">
    <property type="entry name" value="RVT_1"/>
    <property type="match status" value="1"/>
</dbReference>
<dbReference type="SUPFAM" id="SSF56672">
    <property type="entry name" value="DNA/RNA polymerases"/>
    <property type="match status" value="1"/>
</dbReference>
<dbReference type="InterPro" id="IPR043502">
    <property type="entry name" value="DNA/RNA_pol_sf"/>
</dbReference>
<dbReference type="InterPro" id="IPR000477">
    <property type="entry name" value="RT_dom"/>
</dbReference>
<keyword evidence="3" id="KW-1185">Reference proteome</keyword>
<dbReference type="OrthoDB" id="194358at2759"/>
<gene>
    <name evidence="2" type="ORF">HPP92_006771</name>
</gene>